<organism evidence="9 10">
    <name type="scientific">Riccia sorocarpa</name>
    <dbReference type="NCBI Taxonomy" id="122646"/>
    <lineage>
        <taxon>Eukaryota</taxon>
        <taxon>Viridiplantae</taxon>
        <taxon>Streptophyta</taxon>
        <taxon>Embryophyta</taxon>
        <taxon>Marchantiophyta</taxon>
        <taxon>Marchantiopsida</taxon>
        <taxon>Marchantiidae</taxon>
        <taxon>Marchantiales</taxon>
        <taxon>Ricciaceae</taxon>
        <taxon>Riccia</taxon>
    </lineage>
</organism>
<dbReference type="PRINTS" id="PR01226">
    <property type="entry name" value="EXPANSIN"/>
</dbReference>
<dbReference type="Pfam" id="PF01357">
    <property type="entry name" value="Expansin_C"/>
    <property type="match status" value="1"/>
</dbReference>
<dbReference type="CDD" id="cd22274">
    <property type="entry name" value="DPBB_EXPA_N"/>
    <property type="match status" value="1"/>
</dbReference>
<feature type="domain" description="Expansin-like EG45" evidence="7">
    <location>
        <begin position="59"/>
        <end position="174"/>
    </location>
</feature>
<dbReference type="InterPro" id="IPR036908">
    <property type="entry name" value="RlpA-like_sf"/>
</dbReference>
<dbReference type="InterPro" id="IPR002963">
    <property type="entry name" value="Expansin"/>
</dbReference>
<dbReference type="PRINTS" id="PR01225">
    <property type="entry name" value="EXPANSNFAMLY"/>
</dbReference>
<dbReference type="Gene3D" id="2.60.40.760">
    <property type="entry name" value="Expansin, cellulose-binding-like domain"/>
    <property type="match status" value="1"/>
</dbReference>
<dbReference type="AlphaFoldDB" id="A0ABD3HT18"/>
<reference evidence="9 10" key="1">
    <citation type="submission" date="2024-09" db="EMBL/GenBank/DDBJ databases">
        <title>Chromosome-scale assembly of Riccia sorocarpa.</title>
        <authorList>
            <person name="Paukszto L."/>
        </authorList>
    </citation>
    <scope>NUCLEOTIDE SEQUENCE [LARGE SCALE GENOMIC DNA]</scope>
    <source>
        <strain evidence="9">LP-2024</strain>
        <tissue evidence="9">Aerial parts of the thallus</tissue>
    </source>
</reference>
<feature type="chain" id="PRO_5044530099" description="Expansin" evidence="6">
    <location>
        <begin position="33"/>
        <end position="271"/>
    </location>
</feature>
<evidence type="ECO:0000256" key="6">
    <source>
        <dbReference type="RuleBase" id="RU365023"/>
    </source>
</evidence>
<dbReference type="EMBL" id="JBJQOH010000003">
    <property type="protein sequence ID" value="KAL3694667.1"/>
    <property type="molecule type" value="Genomic_DNA"/>
</dbReference>
<dbReference type="FunFam" id="2.40.40.10:FF:000001">
    <property type="entry name" value="Expansin"/>
    <property type="match status" value="1"/>
</dbReference>
<keyword evidence="2 6" id="KW-0134">Cell wall</keyword>
<evidence type="ECO:0000259" key="8">
    <source>
        <dbReference type="PROSITE" id="PS50843"/>
    </source>
</evidence>
<dbReference type="PANTHER" id="PTHR31867">
    <property type="entry name" value="EXPANSIN-A15"/>
    <property type="match status" value="1"/>
</dbReference>
<keyword evidence="5" id="KW-0472">Membrane</keyword>
<feature type="signal peptide" evidence="6">
    <location>
        <begin position="1"/>
        <end position="32"/>
    </location>
</feature>
<dbReference type="InterPro" id="IPR036749">
    <property type="entry name" value="Expansin_CBD_sf"/>
</dbReference>
<dbReference type="SMART" id="SM00837">
    <property type="entry name" value="DPBB_1"/>
    <property type="match status" value="1"/>
</dbReference>
<dbReference type="PROSITE" id="PS50843">
    <property type="entry name" value="EXPANSIN_CBD"/>
    <property type="match status" value="1"/>
</dbReference>
<proteinExistence type="inferred from homology"/>
<comment type="similarity">
    <text evidence="1 6">Belongs to the expansin family. Expansin A subfamily.</text>
</comment>
<dbReference type="Proteomes" id="UP001633002">
    <property type="component" value="Unassembled WGS sequence"/>
</dbReference>
<comment type="caution">
    <text evidence="9">The sequence shown here is derived from an EMBL/GenBank/DDBJ whole genome shotgun (WGS) entry which is preliminary data.</text>
</comment>
<keyword evidence="4 6" id="KW-0732">Signal</keyword>
<accession>A0ABD3HT18</accession>
<evidence type="ECO:0000256" key="5">
    <source>
        <dbReference type="ARBA" id="ARBA00023136"/>
    </source>
</evidence>
<comment type="function">
    <text evidence="6">Causes loosening and extension of plant cell walls by disrupting non-covalent bonding between cellulose microfibrils and matrix glucans. No enzymatic activity has been found.</text>
</comment>
<keyword evidence="6" id="KW-0961">Cell wall biogenesis/degradation</keyword>
<gene>
    <name evidence="9" type="ORF">R1sor_008318</name>
</gene>
<dbReference type="PROSITE" id="PS50842">
    <property type="entry name" value="EXPANSIN_EG45"/>
    <property type="match status" value="1"/>
</dbReference>
<keyword evidence="10" id="KW-1185">Reference proteome</keyword>
<dbReference type="GO" id="GO:0016020">
    <property type="term" value="C:membrane"/>
    <property type="evidence" value="ECO:0007669"/>
    <property type="project" value="UniProtKB-SubCell"/>
</dbReference>
<evidence type="ECO:0000313" key="10">
    <source>
        <dbReference type="Proteomes" id="UP001633002"/>
    </source>
</evidence>
<name>A0ABD3HT18_9MARC</name>
<evidence type="ECO:0000256" key="4">
    <source>
        <dbReference type="ARBA" id="ARBA00022729"/>
    </source>
</evidence>
<evidence type="ECO:0000259" key="7">
    <source>
        <dbReference type="PROSITE" id="PS50842"/>
    </source>
</evidence>
<dbReference type="SUPFAM" id="SSF50685">
    <property type="entry name" value="Barwin-like endoglucanases"/>
    <property type="match status" value="1"/>
</dbReference>
<dbReference type="InterPro" id="IPR007112">
    <property type="entry name" value="Expansin/allergen_DPBB_dom"/>
</dbReference>
<dbReference type="Pfam" id="PF03330">
    <property type="entry name" value="DPBB_1"/>
    <property type="match status" value="1"/>
</dbReference>
<evidence type="ECO:0000256" key="2">
    <source>
        <dbReference type="ARBA" id="ARBA00022512"/>
    </source>
</evidence>
<evidence type="ECO:0000256" key="3">
    <source>
        <dbReference type="ARBA" id="ARBA00022525"/>
    </source>
</evidence>
<dbReference type="GO" id="GO:0071555">
    <property type="term" value="P:cell wall organization"/>
    <property type="evidence" value="ECO:0007669"/>
    <property type="project" value="UniProtKB-KW"/>
</dbReference>
<evidence type="ECO:0000313" key="9">
    <source>
        <dbReference type="EMBL" id="KAL3694667.1"/>
    </source>
</evidence>
<dbReference type="InterPro" id="IPR009009">
    <property type="entry name" value="RlpA-like_DPBB"/>
</dbReference>
<sequence length="271" mass="29025">MTISFETRTMLSVGIFVGAFLLISSSPAVVEAYGPYAYTSWTDSHATFYGGTDASGTMGGACGYGNLYKSGYGLKTAALSTTLFNKGLSCGACFELKCKVSETKWCYSGAGSILITATNLCPPNWAKDSNNGGWCNPPRTHFDLAYPMFTQMAKAVAGIIPVQYRRVPCRRSGGVRFGLNGNPYFNLVIITNVGGAGNVASAQMKGSRTSWYSMTQNWGQNWQCGVKLQGQSLSFQLTTGFGKTLTFNNVASASWSIGQTWEAAMNFVALA</sequence>
<dbReference type="SUPFAM" id="SSF49590">
    <property type="entry name" value="PHL pollen allergen"/>
    <property type="match status" value="1"/>
</dbReference>
<comment type="subcellular location">
    <subcellularLocation>
        <location evidence="6">Secreted</location>
        <location evidence="6">Cell wall</location>
    </subcellularLocation>
    <subcellularLocation>
        <location evidence="6">Membrane</location>
        <topology evidence="6">Peripheral membrane protein</topology>
    </subcellularLocation>
</comment>
<dbReference type="InterPro" id="IPR007118">
    <property type="entry name" value="Expan_Lol_pI"/>
</dbReference>
<keyword evidence="3 6" id="KW-0964">Secreted</keyword>
<evidence type="ECO:0000256" key="1">
    <source>
        <dbReference type="ARBA" id="ARBA00005392"/>
    </source>
</evidence>
<feature type="domain" description="Expansin-like CBD" evidence="8">
    <location>
        <begin position="184"/>
        <end position="263"/>
    </location>
</feature>
<dbReference type="Gene3D" id="2.40.40.10">
    <property type="entry name" value="RlpA-like domain"/>
    <property type="match status" value="1"/>
</dbReference>
<dbReference type="InterPro" id="IPR007117">
    <property type="entry name" value="Expansin_CBD"/>
</dbReference>
<protein>
    <recommendedName>
        <fullName evidence="6">Expansin</fullName>
    </recommendedName>
</protein>